<evidence type="ECO:0000256" key="1">
    <source>
        <dbReference type="SAM" id="SignalP"/>
    </source>
</evidence>
<keyword evidence="1" id="KW-0732">Signal</keyword>
<dbReference type="AlphaFoldDB" id="A0A3D9CCC4"/>
<name>A0A3D9CCC4_9FLAO</name>
<dbReference type="Proteomes" id="UP000256686">
    <property type="component" value="Unassembled WGS sequence"/>
</dbReference>
<gene>
    <name evidence="2" type="ORF">DRF65_05570</name>
</gene>
<reference evidence="3" key="1">
    <citation type="submission" date="2018-06" db="EMBL/GenBank/DDBJ databases">
        <authorList>
            <person name="Lum Nde A."/>
            <person name="Hugo C."/>
        </authorList>
    </citation>
    <scope>NUCLEOTIDE SEQUENCE [LARGE SCALE GENOMIC DNA]</scope>
    <source>
        <strain evidence="3">1_F178</strain>
    </source>
</reference>
<feature type="chain" id="PRO_5017535969" evidence="1">
    <location>
        <begin position="21"/>
        <end position="249"/>
    </location>
</feature>
<keyword evidence="3" id="KW-1185">Reference proteome</keyword>
<dbReference type="RefSeq" id="WP_115969569.1">
    <property type="nucleotide sequence ID" value="NZ_QNVT01000003.1"/>
</dbReference>
<sequence>MKRKFLFVASLIPSLFFSQVGVNTSNPTETLDVAGIERIRELPKHNTNNSIFTKPDGTRSESKDQVFTATKTLVADANGILGYMEGLPTTNDGGGLPIGQAIVRIYTVPANIAIVGSFNLKSYLIANNLPALPSIDGLEMNISGVPSRPSYYDPRIYNISNSSKLVSFQSFATVGNENKTSLNNNLLPNNYLQVDANEIVFWTTANAEVETTNLQVQIDSTTYRWYEFKWWCMEVTGEKKIFMSVTRKA</sequence>
<accession>A0A3D9CCC4</accession>
<evidence type="ECO:0000313" key="3">
    <source>
        <dbReference type="Proteomes" id="UP000256686"/>
    </source>
</evidence>
<dbReference type="EMBL" id="QNVT01000003">
    <property type="protein sequence ID" value="REC63560.1"/>
    <property type="molecule type" value="Genomic_DNA"/>
</dbReference>
<organism evidence="2 3">
    <name type="scientific">Chryseobacterium pennae</name>
    <dbReference type="NCBI Taxonomy" id="2258962"/>
    <lineage>
        <taxon>Bacteria</taxon>
        <taxon>Pseudomonadati</taxon>
        <taxon>Bacteroidota</taxon>
        <taxon>Flavobacteriia</taxon>
        <taxon>Flavobacteriales</taxon>
        <taxon>Weeksellaceae</taxon>
        <taxon>Chryseobacterium group</taxon>
        <taxon>Chryseobacterium</taxon>
    </lineage>
</organism>
<proteinExistence type="predicted"/>
<evidence type="ECO:0000313" key="2">
    <source>
        <dbReference type="EMBL" id="REC63560.1"/>
    </source>
</evidence>
<protein>
    <submittedName>
        <fullName evidence="2">Uncharacterized protein</fullName>
    </submittedName>
</protein>
<comment type="caution">
    <text evidence="2">The sequence shown here is derived from an EMBL/GenBank/DDBJ whole genome shotgun (WGS) entry which is preliminary data.</text>
</comment>
<feature type="signal peptide" evidence="1">
    <location>
        <begin position="1"/>
        <end position="20"/>
    </location>
</feature>